<reference evidence="2 3" key="1">
    <citation type="journal article" date="2018" name="PLoS ONE">
        <title>The draft genome of Kipferlia bialata reveals reductive genome evolution in fornicate parasites.</title>
        <authorList>
            <person name="Tanifuji G."/>
            <person name="Takabayashi S."/>
            <person name="Kume K."/>
            <person name="Takagi M."/>
            <person name="Nakayama T."/>
            <person name="Kamikawa R."/>
            <person name="Inagaki Y."/>
            <person name="Hashimoto T."/>
        </authorList>
    </citation>
    <scope>NUCLEOTIDE SEQUENCE [LARGE SCALE GENOMIC DNA]</scope>
    <source>
        <strain evidence="2">NY0173</strain>
    </source>
</reference>
<feature type="non-terminal residue" evidence="2">
    <location>
        <position position="1"/>
    </location>
</feature>
<dbReference type="EMBL" id="BDIP01008379">
    <property type="protein sequence ID" value="GIQ91815.1"/>
    <property type="molecule type" value="Genomic_DNA"/>
</dbReference>
<gene>
    <name evidence="2" type="ORF">KIPB_015229</name>
</gene>
<feature type="region of interest" description="Disordered" evidence="1">
    <location>
        <begin position="1"/>
        <end position="37"/>
    </location>
</feature>
<name>A0A9K3GRB6_9EUKA</name>
<accession>A0A9K3GRB6</accession>
<dbReference type="Proteomes" id="UP000265618">
    <property type="component" value="Unassembled WGS sequence"/>
</dbReference>
<evidence type="ECO:0000256" key="1">
    <source>
        <dbReference type="SAM" id="MobiDB-lite"/>
    </source>
</evidence>
<sequence>PKGRRPAPEESRPEASPATMVGSGASRPKGRRGQTAK</sequence>
<evidence type="ECO:0000313" key="2">
    <source>
        <dbReference type="EMBL" id="GIQ91815.1"/>
    </source>
</evidence>
<protein>
    <submittedName>
        <fullName evidence="2">Uncharacterized protein</fullName>
    </submittedName>
</protein>
<dbReference type="AlphaFoldDB" id="A0A9K3GRB6"/>
<evidence type="ECO:0000313" key="3">
    <source>
        <dbReference type="Proteomes" id="UP000265618"/>
    </source>
</evidence>
<feature type="compositionally biased region" description="Basic and acidic residues" evidence="1">
    <location>
        <begin position="1"/>
        <end position="13"/>
    </location>
</feature>
<comment type="caution">
    <text evidence="2">The sequence shown here is derived from an EMBL/GenBank/DDBJ whole genome shotgun (WGS) entry which is preliminary data.</text>
</comment>
<keyword evidence="3" id="KW-1185">Reference proteome</keyword>
<feature type="compositionally biased region" description="Basic residues" evidence="1">
    <location>
        <begin position="28"/>
        <end position="37"/>
    </location>
</feature>
<proteinExistence type="predicted"/>
<organism evidence="2 3">
    <name type="scientific">Kipferlia bialata</name>
    <dbReference type="NCBI Taxonomy" id="797122"/>
    <lineage>
        <taxon>Eukaryota</taxon>
        <taxon>Metamonada</taxon>
        <taxon>Carpediemonas-like organisms</taxon>
        <taxon>Kipferlia</taxon>
    </lineage>
</organism>